<gene>
    <name evidence="3" type="ordered locus">Snas_6200</name>
</gene>
<sequence length="491" mass="53721">MNDAVPSPARDSARQRFSRALRRRGRRRLILDGVTLVVILLLALVVATNFSLPKEDPGPGWAKQEVLPEAEPVWTQGVGASDAALIHEDMLVHAYGSSNGIQATVSDLGTGDKVWHSNLDYPSVFLSGDYIIAMQALNGDEAVVYDIHSGKEVRTIKLTKFATVTVASGTLVSVEETGENDSRMRGFEVSTGKELWTKDLNKSHRQWTLGAPNDVWQTELFPELGIFDESTSPVVLLNRETASSSNVWDRVDAIDVATGEQRWVSPLDYGDVINPDEHGYMLTKSGDIFTEVTTGNPGDKETTSYVIDVSSGKETGYPEPADAFDYEVDTPLQGDFLSTSGKGWPQIKDVTNGKSLWRAKDEHSLLVHCGDVVFEEVDQEVDDPGEPAVEGVRVHDVATGKTLWTRQGSLESGPSSFGTSIGVGDDVVSTGFAKESEDEPPIQVFDRITGKGKWQIEGRLLAHNDDYFVFIDPDDASESAQLHVVSRKNPR</sequence>
<dbReference type="InterPro" id="IPR011047">
    <property type="entry name" value="Quinoprotein_ADH-like_sf"/>
</dbReference>
<evidence type="ECO:0000256" key="1">
    <source>
        <dbReference type="SAM" id="Phobius"/>
    </source>
</evidence>
<dbReference type="Proteomes" id="UP000000844">
    <property type="component" value="Chromosome"/>
</dbReference>
<dbReference type="InterPro" id="IPR002372">
    <property type="entry name" value="PQQ_rpt_dom"/>
</dbReference>
<accession>D3Q2S2</accession>
<keyword evidence="1" id="KW-0472">Membrane</keyword>
<name>D3Q2S2_STANL</name>
<dbReference type="Gene3D" id="2.130.10.10">
    <property type="entry name" value="YVTN repeat-like/Quinoprotein amine dehydrogenase"/>
    <property type="match status" value="2"/>
</dbReference>
<keyword evidence="1" id="KW-1133">Transmembrane helix</keyword>
<evidence type="ECO:0000313" key="3">
    <source>
        <dbReference type="EMBL" id="ADD45823.1"/>
    </source>
</evidence>
<proteinExistence type="predicted"/>
<feature type="transmembrane region" description="Helical" evidence="1">
    <location>
        <begin position="29"/>
        <end position="47"/>
    </location>
</feature>
<organism evidence="3 4">
    <name type="scientific">Stackebrandtia nassauensis (strain DSM 44728 / CIP 108903 / NRRL B-16338 / NBRC 102104 / LLR-40K-21)</name>
    <dbReference type="NCBI Taxonomy" id="446470"/>
    <lineage>
        <taxon>Bacteria</taxon>
        <taxon>Bacillati</taxon>
        <taxon>Actinomycetota</taxon>
        <taxon>Actinomycetes</taxon>
        <taxon>Glycomycetales</taxon>
        <taxon>Glycomycetaceae</taxon>
        <taxon>Stackebrandtia</taxon>
    </lineage>
</organism>
<keyword evidence="1" id="KW-0812">Transmembrane</keyword>
<dbReference type="EMBL" id="CP001778">
    <property type="protein sequence ID" value="ADD45823.1"/>
    <property type="molecule type" value="Genomic_DNA"/>
</dbReference>
<dbReference type="AlphaFoldDB" id="D3Q2S2"/>
<reference evidence="3 4" key="1">
    <citation type="journal article" date="2009" name="Stand. Genomic Sci.">
        <title>Complete genome sequence of Stackebrandtia nassauensis type strain (LLR-40K-21).</title>
        <authorList>
            <person name="Munk C."/>
            <person name="Lapidus A."/>
            <person name="Copeland A."/>
            <person name="Jando M."/>
            <person name="Mayilraj S."/>
            <person name="Glavina Del Rio T."/>
            <person name="Nolan M."/>
            <person name="Chen F."/>
            <person name="Lucas S."/>
            <person name="Tice H."/>
            <person name="Cheng J.F."/>
            <person name="Han C."/>
            <person name="Detter J.C."/>
            <person name="Bruce D."/>
            <person name="Goodwin L."/>
            <person name="Chain P."/>
            <person name="Pitluck S."/>
            <person name="Goker M."/>
            <person name="Ovchinikova G."/>
            <person name="Pati A."/>
            <person name="Ivanova N."/>
            <person name="Mavromatis K."/>
            <person name="Chen A."/>
            <person name="Palaniappan K."/>
            <person name="Land M."/>
            <person name="Hauser L."/>
            <person name="Chang Y.J."/>
            <person name="Jeffries C.D."/>
            <person name="Bristow J."/>
            <person name="Eisen J.A."/>
            <person name="Markowitz V."/>
            <person name="Hugenholtz P."/>
            <person name="Kyrpides N.C."/>
            <person name="Klenk H.P."/>
        </authorList>
    </citation>
    <scope>NUCLEOTIDE SEQUENCE [LARGE SCALE GENOMIC DNA]</scope>
    <source>
        <strain evidence="4">DSM 44728 / CIP 108903 / NRRL B-16338 / NBRC 102104 / LLR-40K-21</strain>
    </source>
</reference>
<feature type="domain" description="Pyrrolo-quinoline quinone repeat" evidence="2">
    <location>
        <begin position="107"/>
        <end position="267"/>
    </location>
</feature>
<dbReference type="Pfam" id="PF13360">
    <property type="entry name" value="PQQ_2"/>
    <property type="match status" value="1"/>
</dbReference>
<dbReference type="SUPFAM" id="SSF50998">
    <property type="entry name" value="Quinoprotein alcohol dehydrogenase-like"/>
    <property type="match status" value="1"/>
</dbReference>
<dbReference type="KEGG" id="sna:Snas_6200"/>
<evidence type="ECO:0000313" key="4">
    <source>
        <dbReference type="Proteomes" id="UP000000844"/>
    </source>
</evidence>
<dbReference type="RefSeq" id="WP_013021394.1">
    <property type="nucleotide sequence ID" value="NC_013947.1"/>
</dbReference>
<dbReference type="STRING" id="446470.Snas_6200"/>
<dbReference type="OrthoDB" id="3453891at2"/>
<dbReference type="HOGENOM" id="CLU_555378_0_0_11"/>
<protein>
    <recommendedName>
        <fullName evidence="2">Pyrrolo-quinoline quinone repeat domain-containing protein</fullName>
    </recommendedName>
</protein>
<dbReference type="InterPro" id="IPR015943">
    <property type="entry name" value="WD40/YVTN_repeat-like_dom_sf"/>
</dbReference>
<evidence type="ECO:0000259" key="2">
    <source>
        <dbReference type="Pfam" id="PF13360"/>
    </source>
</evidence>
<keyword evidence="4" id="KW-1185">Reference proteome</keyword>